<dbReference type="PROSITE" id="PS51257">
    <property type="entry name" value="PROKAR_LIPOPROTEIN"/>
    <property type="match status" value="1"/>
</dbReference>
<dbReference type="GO" id="GO:0043190">
    <property type="term" value="C:ATP-binding cassette (ABC) transporter complex"/>
    <property type="evidence" value="ECO:0007669"/>
    <property type="project" value="InterPro"/>
</dbReference>
<feature type="chain" id="PRO_5039437987" evidence="1">
    <location>
        <begin position="20"/>
        <end position="603"/>
    </location>
</feature>
<comment type="caution">
    <text evidence="3">The sequence shown here is derived from an EMBL/GenBank/DDBJ whole genome shotgun (WGS) entry which is preliminary data.</text>
</comment>
<dbReference type="GO" id="GO:0042597">
    <property type="term" value="C:periplasmic space"/>
    <property type="evidence" value="ECO:0007669"/>
    <property type="project" value="UniProtKB-ARBA"/>
</dbReference>
<dbReference type="SUPFAM" id="SSF53850">
    <property type="entry name" value="Periplasmic binding protein-like II"/>
    <property type="match status" value="1"/>
</dbReference>
<dbReference type="PANTHER" id="PTHR30290">
    <property type="entry name" value="PERIPLASMIC BINDING COMPONENT OF ABC TRANSPORTER"/>
    <property type="match status" value="1"/>
</dbReference>
<dbReference type="GO" id="GO:0015833">
    <property type="term" value="P:peptide transport"/>
    <property type="evidence" value="ECO:0007669"/>
    <property type="project" value="TreeGrafter"/>
</dbReference>
<dbReference type="RefSeq" id="WP_237248967.1">
    <property type="nucleotide sequence ID" value="NZ_JACBZP010000001.1"/>
</dbReference>
<dbReference type="PANTHER" id="PTHR30290:SF65">
    <property type="entry name" value="MONOACYL PHOSPHATIDYLINOSITOL TETRAMANNOSIDE-BINDING PROTEIN LPQW-RELATED"/>
    <property type="match status" value="1"/>
</dbReference>
<name>A0A7Z0II47_9MICO</name>
<protein>
    <submittedName>
        <fullName evidence="3">Peptide/nickel transport system substrate-binding protein</fullName>
    </submittedName>
</protein>
<proteinExistence type="predicted"/>
<keyword evidence="4" id="KW-1185">Reference proteome</keyword>
<evidence type="ECO:0000256" key="1">
    <source>
        <dbReference type="SAM" id="SignalP"/>
    </source>
</evidence>
<reference evidence="3 4" key="1">
    <citation type="submission" date="2020-07" db="EMBL/GenBank/DDBJ databases">
        <title>Sequencing the genomes of 1000 actinobacteria strains.</title>
        <authorList>
            <person name="Klenk H.-P."/>
        </authorList>
    </citation>
    <scope>NUCLEOTIDE SEQUENCE [LARGE SCALE GENOMIC DNA]</scope>
    <source>
        <strain evidence="3 4">DSM 26341</strain>
    </source>
</reference>
<keyword evidence="1" id="KW-0732">Signal</keyword>
<dbReference type="CDD" id="cd08501">
    <property type="entry name" value="PBP2_Lpqw"/>
    <property type="match status" value="1"/>
</dbReference>
<dbReference type="GO" id="GO:1904680">
    <property type="term" value="F:peptide transmembrane transporter activity"/>
    <property type="evidence" value="ECO:0007669"/>
    <property type="project" value="TreeGrafter"/>
</dbReference>
<dbReference type="Gene3D" id="3.10.105.10">
    <property type="entry name" value="Dipeptide-binding Protein, Domain 3"/>
    <property type="match status" value="1"/>
</dbReference>
<gene>
    <name evidence="3" type="ORF">BJY26_002368</name>
</gene>
<evidence type="ECO:0000313" key="4">
    <source>
        <dbReference type="Proteomes" id="UP000539111"/>
    </source>
</evidence>
<evidence type="ECO:0000259" key="2">
    <source>
        <dbReference type="Pfam" id="PF00496"/>
    </source>
</evidence>
<feature type="domain" description="Solute-binding protein family 5" evidence="2">
    <location>
        <begin position="93"/>
        <end position="523"/>
    </location>
</feature>
<dbReference type="InterPro" id="IPR039424">
    <property type="entry name" value="SBP_5"/>
</dbReference>
<evidence type="ECO:0000313" key="3">
    <source>
        <dbReference type="EMBL" id="NYI68062.1"/>
    </source>
</evidence>
<sequence length="603" mass="66253">MKKKRLLALGAAFVAGAVALSGCSSPKSNDNGGIKNTKTVNVMWNQAFYSANQNTGNGNAVANMIILYMMNDQSYYYNKDLKLQPNTSFGSMKKVSDKPLKVKYTIADTAKWSDGTPVTAADYVLTWAALGGKYNTVSADKGVNKDGSAKKQAGSNVFFNSSDPGMALVKDMPKVSSDKKSFTITYDKPFVDWKTELLSPAVPAHVVAEHALGVKDATKADDAMMKAFKSDDKAKLAKVANFYNTGFDFKSMPKDKSLLVGSGPFKISAFKANQYITLKKNKNYEGSHKPKVDKITVRYSGDPMSNVQALQNGEVDMIQPQSTPDVVKALKKLNNVNMATGDDSTYEHVDMAQNNGGPFDPKSYGGDKDKARMVRQAFMDTIPRQQIVDKLIKPLVPDAKVRNSFMVTPGAPGYDEVVKMNGMAKADKVDIAAAKKLLKQAGNAHPKVRMMFDKTNPRRQSEYELIAQSAKKAGFKMVNASDPDWGNLLQQTSKYDAALFGWQATSTAVSGNVAAYKTNGQNNFYGYSNKKVDNLFSKLLVNTDQAKTPKILGQVEKQLVDDAFGDVIFQFPQVTAWNKKLQNVSSISLAPTMFWNFWKWDVK</sequence>
<dbReference type="EMBL" id="JACBZP010000001">
    <property type="protein sequence ID" value="NYI68062.1"/>
    <property type="molecule type" value="Genomic_DNA"/>
</dbReference>
<dbReference type="Pfam" id="PF00496">
    <property type="entry name" value="SBP_bac_5"/>
    <property type="match status" value="1"/>
</dbReference>
<feature type="signal peptide" evidence="1">
    <location>
        <begin position="1"/>
        <end position="19"/>
    </location>
</feature>
<dbReference type="InterPro" id="IPR000914">
    <property type="entry name" value="SBP_5_dom"/>
</dbReference>
<dbReference type="Proteomes" id="UP000539111">
    <property type="component" value="Unassembled WGS sequence"/>
</dbReference>
<accession>A0A7Z0II47</accession>
<organism evidence="3 4">
    <name type="scientific">Spelaeicoccus albus</name>
    <dbReference type="NCBI Taxonomy" id="1280376"/>
    <lineage>
        <taxon>Bacteria</taxon>
        <taxon>Bacillati</taxon>
        <taxon>Actinomycetota</taxon>
        <taxon>Actinomycetes</taxon>
        <taxon>Micrococcales</taxon>
        <taxon>Brevibacteriaceae</taxon>
        <taxon>Spelaeicoccus</taxon>
    </lineage>
</organism>
<dbReference type="PIRSF" id="PIRSF002741">
    <property type="entry name" value="MppA"/>
    <property type="match status" value="1"/>
</dbReference>
<dbReference type="Gene3D" id="3.40.190.10">
    <property type="entry name" value="Periplasmic binding protein-like II"/>
    <property type="match status" value="1"/>
</dbReference>
<dbReference type="AlphaFoldDB" id="A0A7Z0II47"/>
<dbReference type="InterPro" id="IPR030678">
    <property type="entry name" value="Peptide/Ni-bd"/>
</dbReference>